<gene>
    <name evidence="9" type="ORF">H1W37_14740</name>
</gene>
<protein>
    <recommendedName>
        <fullName evidence="7">TRAP transporter small permease protein</fullName>
    </recommendedName>
</protein>
<sequence length="197" mass="21088">MTVEAGDVGAREVGAGETGRARPLAGPSLPYRLLELALTGLAWLGGLWLVGLMLLICCDVIGRSFFNAPITGVAEIAAFSVIGIVSLQLPETVLHNRLTRTDLLIEPLGRWLPRSAELLEGLFALAGLLVFAVIFYGSLAFLQKSLASSEFYGVQGVFTFPTWPVRLILVIGTAASIVAFLVRVLVHLRACRTGVRA</sequence>
<name>A0A838XWE7_9HYPH</name>
<dbReference type="GO" id="GO:0022857">
    <property type="term" value="F:transmembrane transporter activity"/>
    <property type="evidence" value="ECO:0007669"/>
    <property type="project" value="UniProtKB-UniRule"/>
</dbReference>
<evidence type="ECO:0000256" key="1">
    <source>
        <dbReference type="ARBA" id="ARBA00004651"/>
    </source>
</evidence>
<feature type="transmembrane region" description="Helical" evidence="7">
    <location>
        <begin position="36"/>
        <end position="57"/>
    </location>
</feature>
<evidence type="ECO:0000313" key="10">
    <source>
        <dbReference type="Proteomes" id="UP000559404"/>
    </source>
</evidence>
<evidence type="ECO:0000256" key="2">
    <source>
        <dbReference type="ARBA" id="ARBA00022448"/>
    </source>
</evidence>
<dbReference type="Proteomes" id="UP000559404">
    <property type="component" value="Unassembled WGS sequence"/>
</dbReference>
<evidence type="ECO:0000313" key="9">
    <source>
        <dbReference type="EMBL" id="MBA4612918.1"/>
    </source>
</evidence>
<keyword evidence="10" id="KW-1185">Reference proteome</keyword>
<evidence type="ECO:0000256" key="5">
    <source>
        <dbReference type="ARBA" id="ARBA00022989"/>
    </source>
</evidence>
<reference evidence="9 10" key="2">
    <citation type="submission" date="2020-08" db="EMBL/GenBank/DDBJ databases">
        <title>Stappia taiwanensis sp. nov., isolated from a coastal thermal spring.</title>
        <authorList>
            <person name="Kampfer P."/>
        </authorList>
    </citation>
    <scope>NUCLEOTIDE SEQUENCE [LARGE SCALE GENOMIC DNA]</scope>
    <source>
        <strain evidence="9 10">DSM 23284</strain>
    </source>
</reference>
<dbReference type="AlphaFoldDB" id="A0A838XWE7"/>
<keyword evidence="5 7" id="KW-1133">Transmembrane helix</keyword>
<organism evidence="9 10">
    <name type="scientific">Stappia taiwanensis</name>
    <dbReference type="NCBI Taxonomy" id="992267"/>
    <lineage>
        <taxon>Bacteria</taxon>
        <taxon>Pseudomonadati</taxon>
        <taxon>Pseudomonadota</taxon>
        <taxon>Alphaproteobacteria</taxon>
        <taxon>Hyphomicrobiales</taxon>
        <taxon>Stappiaceae</taxon>
        <taxon>Stappia</taxon>
    </lineage>
</organism>
<feature type="domain" description="Tripartite ATP-independent periplasmic transporters DctQ component" evidence="8">
    <location>
        <begin position="52"/>
        <end position="189"/>
    </location>
</feature>
<evidence type="ECO:0000259" key="8">
    <source>
        <dbReference type="Pfam" id="PF04290"/>
    </source>
</evidence>
<keyword evidence="6 7" id="KW-0472">Membrane</keyword>
<keyword evidence="4 7" id="KW-0812">Transmembrane</keyword>
<keyword evidence="7" id="KW-0997">Cell inner membrane</keyword>
<dbReference type="GO" id="GO:0005886">
    <property type="term" value="C:plasma membrane"/>
    <property type="evidence" value="ECO:0007669"/>
    <property type="project" value="UniProtKB-SubCell"/>
</dbReference>
<dbReference type="RefSeq" id="WP_181761114.1">
    <property type="nucleotide sequence ID" value="NZ_BMCR01000011.1"/>
</dbReference>
<keyword evidence="2 7" id="KW-0813">Transport</keyword>
<keyword evidence="3" id="KW-1003">Cell membrane</keyword>
<evidence type="ECO:0000256" key="6">
    <source>
        <dbReference type="ARBA" id="ARBA00023136"/>
    </source>
</evidence>
<dbReference type="EMBL" id="JACEON010000014">
    <property type="protein sequence ID" value="MBA4612918.1"/>
    <property type="molecule type" value="Genomic_DNA"/>
</dbReference>
<dbReference type="Pfam" id="PF04290">
    <property type="entry name" value="DctQ"/>
    <property type="match status" value="1"/>
</dbReference>
<accession>A0A838XWE7</accession>
<comment type="subcellular location">
    <subcellularLocation>
        <location evidence="7">Cell inner membrane</location>
        <topology evidence="7">Multi-pass membrane protein</topology>
    </subcellularLocation>
    <subcellularLocation>
        <location evidence="1">Cell membrane</location>
        <topology evidence="1">Multi-pass membrane protein</topology>
    </subcellularLocation>
</comment>
<comment type="caution">
    <text evidence="7">Lacks conserved residue(s) required for the propagation of feature annotation.</text>
</comment>
<evidence type="ECO:0000256" key="3">
    <source>
        <dbReference type="ARBA" id="ARBA00022475"/>
    </source>
</evidence>
<evidence type="ECO:0000256" key="4">
    <source>
        <dbReference type="ARBA" id="ARBA00022692"/>
    </source>
</evidence>
<proteinExistence type="inferred from homology"/>
<evidence type="ECO:0000256" key="7">
    <source>
        <dbReference type="RuleBase" id="RU369079"/>
    </source>
</evidence>
<comment type="subunit">
    <text evidence="7">The complex comprises the extracytoplasmic solute receptor protein and the two transmembrane proteins.</text>
</comment>
<comment type="function">
    <text evidence="7">Part of the tripartite ATP-independent periplasmic (TRAP) transport system.</text>
</comment>
<reference evidence="9 10" key="1">
    <citation type="submission" date="2020-07" db="EMBL/GenBank/DDBJ databases">
        <authorList>
            <person name="Li M."/>
        </authorList>
    </citation>
    <scope>NUCLEOTIDE SEQUENCE [LARGE SCALE GENOMIC DNA]</scope>
    <source>
        <strain evidence="9 10">DSM 23284</strain>
    </source>
</reference>
<comment type="similarity">
    <text evidence="7">Belongs to the TRAP transporter small permease family.</text>
</comment>
<comment type="caution">
    <text evidence="9">The sequence shown here is derived from an EMBL/GenBank/DDBJ whole genome shotgun (WGS) entry which is preliminary data.</text>
</comment>
<feature type="transmembrane region" description="Helical" evidence="7">
    <location>
        <begin position="163"/>
        <end position="186"/>
    </location>
</feature>
<dbReference type="InterPro" id="IPR055348">
    <property type="entry name" value="DctQ"/>
</dbReference>
<feature type="transmembrane region" description="Helical" evidence="7">
    <location>
        <begin position="122"/>
        <end position="143"/>
    </location>
</feature>